<dbReference type="Proteomes" id="UP001149140">
    <property type="component" value="Unassembled WGS sequence"/>
</dbReference>
<dbReference type="Pfam" id="PF19802">
    <property type="entry name" value="DUF6285"/>
    <property type="match status" value="1"/>
</dbReference>
<dbReference type="AlphaFoldDB" id="A0A9X3S479"/>
<gene>
    <name evidence="2" type="ORF">OM076_08660</name>
</gene>
<dbReference type="EMBL" id="JAPDOD010000005">
    <property type="protein sequence ID" value="MDA0160333.1"/>
    <property type="molecule type" value="Genomic_DNA"/>
</dbReference>
<organism evidence="2 3">
    <name type="scientific">Solirubrobacter ginsenosidimutans</name>
    <dbReference type="NCBI Taxonomy" id="490573"/>
    <lineage>
        <taxon>Bacteria</taxon>
        <taxon>Bacillati</taxon>
        <taxon>Actinomycetota</taxon>
        <taxon>Thermoleophilia</taxon>
        <taxon>Solirubrobacterales</taxon>
        <taxon>Solirubrobacteraceae</taxon>
        <taxon>Solirubrobacter</taxon>
    </lineage>
</organism>
<feature type="domain" description="DUF6285" evidence="1">
    <location>
        <begin position="24"/>
        <end position="107"/>
    </location>
</feature>
<protein>
    <submittedName>
        <fullName evidence="2">DUF6285 domain-containing protein</fullName>
    </submittedName>
</protein>
<dbReference type="InterPro" id="IPR046252">
    <property type="entry name" value="DUF6285"/>
</dbReference>
<sequence>MHGVPSARELAAALREFLAAEVMPATEGRTSFMARVASNVAAQIERELELGPRLAGEHRARLAALGVGDDAALANAIRAGDLDDRLEQVIAVLRASTADRLRIANPRHLEEADRS</sequence>
<proteinExistence type="predicted"/>
<comment type="caution">
    <text evidence="2">The sequence shown here is derived from an EMBL/GenBank/DDBJ whole genome shotgun (WGS) entry which is preliminary data.</text>
</comment>
<reference evidence="2" key="1">
    <citation type="submission" date="2022-10" db="EMBL/GenBank/DDBJ databases">
        <title>The WGS of Solirubrobacter ginsenosidimutans DSM 21036.</title>
        <authorList>
            <person name="Jiang Z."/>
        </authorList>
    </citation>
    <scope>NUCLEOTIDE SEQUENCE</scope>
    <source>
        <strain evidence="2">DSM 21036</strain>
    </source>
</reference>
<accession>A0A9X3S479</accession>
<dbReference type="RefSeq" id="WP_270039117.1">
    <property type="nucleotide sequence ID" value="NZ_JAPDOD010000005.1"/>
</dbReference>
<evidence type="ECO:0000259" key="1">
    <source>
        <dbReference type="Pfam" id="PF19802"/>
    </source>
</evidence>
<keyword evidence="3" id="KW-1185">Reference proteome</keyword>
<evidence type="ECO:0000313" key="2">
    <source>
        <dbReference type="EMBL" id="MDA0160333.1"/>
    </source>
</evidence>
<evidence type="ECO:0000313" key="3">
    <source>
        <dbReference type="Proteomes" id="UP001149140"/>
    </source>
</evidence>
<name>A0A9X3S479_9ACTN</name>